<keyword evidence="2" id="KW-0472">Membrane</keyword>
<evidence type="ECO:0000313" key="4">
    <source>
        <dbReference type="Proteomes" id="UP000826234"/>
    </source>
</evidence>
<evidence type="ECO:0000256" key="2">
    <source>
        <dbReference type="SAM" id="Phobius"/>
    </source>
</evidence>
<evidence type="ECO:0000313" key="3">
    <source>
        <dbReference type="EMBL" id="KAH0623939.1"/>
    </source>
</evidence>
<keyword evidence="2" id="KW-1133">Transmembrane helix</keyword>
<dbReference type="EMBL" id="JAIPUX010001880">
    <property type="protein sequence ID" value="KAH0623939.1"/>
    <property type="molecule type" value="Genomic_DNA"/>
</dbReference>
<sequence length="189" mass="22414">MVGCMLHADELIRELQESKLTCVEEDDVFTKMKHQIRELEEYIQEYQVKIQILEDREETLKNELSAVVKDKARHQIKFQGKFLNLHPKSLMYEIARAELEEKMQREEKPVKKQLCGGRAKIVWIFIVLWHFAGVLLVILLIMILIVIFILSVCLSNHTVTEAYQRPVWKFLDFYFQPYIELHNTGILPK</sequence>
<evidence type="ECO:0000256" key="1">
    <source>
        <dbReference type="SAM" id="Coils"/>
    </source>
</evidence>
<protein>
    <recommendedName>
        <fullName evidence="5">Transmembrane and coiled-coil domain-containing protein 5B</fullName>
    </recommendedName>
</protein>
<comment type="caution">
    <text evidence="3">The sequence shown here is derived from an EMBL/GenBank/DDBJ whole genome shotgun (WGS) entry which is preliminary data.</text>
</comment>
<keyword evidence="1" id="KW-0175">Coiled coil</keyword>
<name>A0ABQ7T2J5_PHRPL</name>
<evidence type="ECO:0008006" key="5">
    <source>
        <dbReference type="Google" id="ProtNLM"/>
    </source>
</evidence>
<feature type="transmembrane region" description="Helical" evidence="2">
    <location>
        <begin position="121"/>
        <end position="150"/>
    </location>
</feature>
<keyword evidence="2" id="KW-0812">Transmembrane</keyword>
<feature type="coiled-coil region" evidence="1">
    <location>
        <begin position="29"/>
        <end position="70"/>
    </location>
</feature>
<dbReference type="Proteomes" id="UP000826234">
    <property type="component" value="Unassembled WGS sequence"/>
</dbReference>
<keyword evidence="4" id="KW-1185">Reference proteome</keyword>
<organism evidence="3 4">
    <name type="scientific">Phrynosoma platyrhinos</name>
    <name type="common">Desert horned lizard</name>
    <dbReference type="NCBI Taxonomy" id="52577"/>
    <lineage>
        <taxon>Eukaryota</taxon>
        <taxon>Metazoa</taxon>
        <taxon>Chordata</taxon>
        <taxon>Craniata</taxon>
        <taxon>Vertebrata</taxon>
        <taxon>Euteleostomi</taxon>
        <taxon>Lepidosauria</taxon>
        <taxon>Squamata</taxon>
        <taxon>Bifurcata</taxon>
        <taxon>Unidentata</taxon>
        <taxon>Episquamata</taxon>
        <taxon>Toxicofera</taxon>
        <taxon>Iguania</taxon>
        <taxon>Phrynosomatidae</taxon>
        <taxon>Phrynosomatinae</taxon>
        <taxon>Phrynosoma</taxon>
    </lineage>
</organism>
<reference evidence="3 4" key="1">
    <citation type="journal article" date="2022" name="Gigascience">
        <title>A chromosome-level genome assembly and annotation of the desert horned lizard, Phrynosoma platyrhinos, provides insight into chromosomal rearrangements among reptiles.</title>
        <authorList>
            <person name="Koochekian N."/>
            <person name="Ascanio A."/>
            <person name="Farleigh K."/>
            <person name="Card D.C."/>
            <person name="Schield D.R."/>
            <person name="Castoe T.A."/>
            <person name="Jezkova T."/>
        </authorList>
    </citation>
    <scope>NUCLEOTIDE SEQUENCE [LARGE SCALE GENOMIC DNA]</scope>
    <source>
        <strain evidence="3">NK-2021</strain>
    </source>
</reference>
<proteinExistence type="predicted"/>
<gene>
    <name evidence="3" type="ORF">JD844_007154</name>
</gene>
<accession>A0ABQ7T2J5</accession>